<evidence type="ECO:0000256" key="2">
    <source>
        <dbReference type="SAM" id="SignalP"/>
    </source>
</evidence>
<organism evidence="4 5">
    <name type="scientific">Pseudoduganella guangdongensis</name>
    <dbReference type="NCBI Taxonomy" id="2692179"/>
    <lineage>
        <taxon>Bacteria</taxon>
        <taxon>Pseudomonadati</taxon>
        <taxon>Pseudomonadota</taxon>
        <taxon>Betaproteobacteria</taxon>
        <taxon>Burkholderiales</taxon>
        <taxon>Oxalobacteraceae</taxon>
        <taxon>Telluria group</taxon>
        <taxon>Pseudoduganella</taxon>
    </lineage>
</organism>
<feature type="signal peptide" evidence="2">
    <location>
        <begin position="1"/>
        <end position="27"/>
    </location>
</feature>
<evidence type="ECO:0000313" key="5">
    <source>
        <dbReference type="Proteomes" id="UP000448575"/>
    </source>
</evidence>
<dbReference type="PANTHER" id="PTHR35936">
    <property type="entry name" value="MEMBRANE-BOUND LYTIC MUREIN TRANSGLYCOSYLASE F"/>
    <property type="match status" value="1"/>
</dbReference>
<dbReference type="InterPro" id="IPR001638">
    <property type="entry name" value="Solute-binding_3/MltF_N"/>
</dbReference>
<dbReference type="Gene3D" id="3.40.190.10">
    <property type="entry name" value="Periplasmic binding protein-like II"/>
    <property type="match status" value="2"/>
</dbReference>
<protein>
    <submittedName>
        <fullName evidence="4">Transporter substrate-binding domain-containing protein</fullName>
    </submittedName>
</protein>
<evidence type="ECO:0000313" key="4">
    <source>
        <dbReference type="EMBL" id="MYN03342.1"/>
    </source>
</evidence>
<dbReference type="EMBL" id="WWCJ01000009">
    <property type="protein sequence ID" value="MYN03342.1"/>
    <property type="molecule type" value="Genomic_DNA"/>
</dbReference>
<proteinExistence type="predicted"/>
<evidence type="ECO:0000256" key="1">
    <source>
        <dbReference type="ARBA" id="ARBA00022729"/>
    </source>
</evidence>
<dbReference type="AlphaFoldDB" id="A0A6N9HJX6"/>
<accession>A0A6N9HJX6</accession>
<gene>
    <name evidence="4" type="ORF">GTP41_14700</name>
</gene>
<name>A0A6N9HJX6_9BURK</name>
<reference evidence="4 5" key="1">
    <citation type="submission" date="2019-12" db="EMBL/GenBank/DDBJ databases">
        <title>Novel species isolated from a subtropical stream in China.</title>
        <authorList>
            <person name="Lu H."/>
        </authorList>
    </citation>
    <scope>NUCLEOTIDE SEQUENCE [LARGE SCALE GENOMIC DNA]</scope>
    <source>
        <strain evidence="4 5">DS3</strain>
    </source>
</reference>
<dbReference type="Proteomes" id="UP000448575">
    <property type="component" value="Unassembled WGS sequence"/>
</dbReference>
<keyword evidence="1 2" id="KW-0732">Signal</keyword>
<keyword evidence="5" id="KW-1185">Reference proteome</keyword>
<dbReference type="PANTHER" id="PTHR35936:SF19">
    <property type="entry name" value="AMINO-ACID-BINDING PROTEIN YXEM-RELATED"/>
    <property type="match status" value="1"/>
</dbReference>
<evidence type="ECO:0000259" key="3">
    <source>
        <dbReference type="SMART" id="SM00062"/>
    </source>
</evidence>
<feature type="chain" id="PRO_5026963273" evidence="2">
    <location>
        <begin position="28"/>
        <end position="253"/>
    </location>
</feature>
<dbReference type="RefSeq" id="WP_161026311.1">
    <property type="nucleotide sequence ID" value="NZ_WWCJ01000009.1"/>
</dbReference>
<comment type="caution">
    <text evidence="4">The sequence shown here is derived from an EMBL/GenBank/DDBJ whole genome shotgun (WGS) entry which is preliminary data.</text>
</comment>
<dbReference type="SUPFAM" id="SSF53850">
    <property type="entry name" value="Periplasmic binding protein-like II"/>
    <property type="match status" value="1"/>
</dbReference>
<feature type="domain" description="Solute-binding protein family 3/N-terminal" evidence="3">
    <location>
        <begin position="31"/>
        <end position="250"/>
    </location>
</feature>
<sequence>MDPTRRRQLLACLPGMLALSLARAVRAGGRPLRAAVLQVEPYGMRDAQGRQSGAYTEVFAMLGEELGRPLDVVGAPYARALALLRSGQVDMMLAMPSPAIAEVAHAAGPVWSLEAIAVGRAGTRLRRVSDLRGLTVARIRGTDYGPEFMHDKAIHHYEITDHVQGLHMLLEKRIDVVVGGRPGVFYAMRKLGISRSQLGTSFVVHSRDVQLHLSKRLDDAQLANELRRGMAALRADGRVDAVIAKYSAGLPRE</sequence>
<dbReference type="SMART" id="SM00062">
    <property type="entry name" value="PBPb"/>
    <property type="match status" value="1"/>
</dbReference>
<dbReference type="Pfam" id="PF00497">
    <property type="entry name" value="SBP_bac_3"/>
    <property type="match status" value="1"/>
</dbReference>